<proteinExistence type="inferred from homology"/>
<dbReference type="Pfam" id="PF06200">
    <property type="entry name" value="tify"/>
    <property type="match status" value="1"/>
</dbReference>
<dbReference type="InterPro" id="IPR010399">
    <property type="entry name" value="Tify_dom"/>
</dbReference>
<keyword evidence="2" id="KW-1184">Jasmonic acid signaling pathway</keyword>
<dbReference type="Proteomes" id="UP000504609">
    <property type="component" value="Unplaced"/>
</dbReference>
<dbReference type="RefSeq" id="XP_022955298.1">
    <property type="nucleotide sequence ID" value="XM_023099530.1"/>
</dbReference>
<dbReference type="InterPro" id="IPR040390">
    <property type="entry name" value="TIFY/JAZ"/>
</dbReference>
<evidence type="ECO:0000313" key="4">
    <source>
        <dbReference type="Proteomes" id="UP000504609"/>
    </source>
</evidence>
<dbReference type="GeneID" id="111457302"/>
<comment type="function">
    <text evidence="2">Repressor of jasmonate responses.</text>
</comment>
<name>A0A6J1GTJ5_CUCMO</name>
<evidence type="ECO:0000313" key="5">
    <source>
        <dbReference type="RefSeq" id="XP_022955298.1"/>
    </source>
</evidence>
<dbReference type="GO" id="GO:2000022">
    <property type="term" value="P:regulation of jasmonic acid mediated signaling pathway"/>
    <property type="evidence" value="ECO:0007669"/>
    <property type="project" value="UniProtKB-UniRule"/>
</dbReference>
<dbReference type="KEGG" id="cmos:111457302"/>
<protein>
    <recommendedName>
        <fullName evidence="2">Protein TIFY</fullName>
    </recommendedName>
    <alternativeName>
        <fullName evidence="2">Jasmonate ZIM domain-containing protein</fullName>
    </alternativeName>
</protein>
<organism evidence="4 5">
    <name type="scientific">Cucurbita moschata</name>
    <name type="common">Winter crookneck squash</name>
    <name type="synonym">Cucurbita pepo var. moschata</name>
    <dbReference type="NCBI Taxonomy" id="3662"/>
    <lineage>
        <taxon>Eukaryota</taxon>
        <taxon>Viridiplantae</taxon>
        <taxon>Streptophyta</taxon>
        <taxon>Embryophyta</taxon>
        <taxon>Tracheophyta</taxon>
        <taxon>Spermatophyta</taxon>
        <taxon>Magnoliopsida</taxon>
        <taxon>eudicotyledons</taxon>
        <taxon>Gunneridae</taxon>
        <taxon>Pentapetalae</taxon>
        <taxon>rosids</taxon>
        <taxon>fabids</taxon>
        <taxon>Cucurbitales</taxon>
        <taxon>Cucurbitaceae</taxon>
        <taxon>Cucurbiteae</taxon>
        <taxon>Cucurbita</taxon>
    </lineage>
</organism>
<dbReference type="InterPro" id="IPR018467">
    <property type="entry name" value="CCT_CS"/>
</dbReference>
<feature type="domain" description="Tify" evidence="3">
    <location>
        <begin position="189"/>
        <end position="224"/>
    </location>
</feature>
<dbReference type="GO" id="GO:0005634">
    <property type="term" value="C:nucleus"/>
    <property type="evidence" value="ECO:0007669"/>
    <property type="project" value="UniProtKB-SubCell"/>
</dbReference>
<comment type="subcellular location">
    <subcellularLocation>
        <location evidence="2">Nucleus</location>
    </subcellularLocation>
</comment>
<dbReference type="PROSITE" id="PS51320">
    <property type="entry name" value="TIFY"/>
    <property type="match status" value="1"/>
</dbReference>
<dbReference type="SMART" id="SM00979">
    <property type="entry name" value="TIFY"/>
    <property type="match status" value="1"/>
</dbReference>
<sequence length="361" mass="38611">MERDFLGLNSKNDAMASREDFSDSSKNSGMQWAFSNKVSALPQLLSFKAAQDEKQRKIVVDPLVSSDLSNLTHRPYSSVIQKNVVLDKKAGNQYAMAVYPFQNGEAISVHRSQDVKMFPISNQTKTNNAVPVAFNVPVFQSQLVSSGQAVVGSNVNLQPFGGVPIATSVSVPFTSSVIGSTELRNASKPPGSTPQLTIFYAGSVCVYNDVSPEKAQAIMLLAGTGGLPQTENNVHPIGQVKASFPNENFQGMPLLGLSSPPSVAHSKSPNAGLGSCSKIELPAAPKRIQTPASHSNYSEPPKDARSIAPITTTFIPAAVPQARKASLTRFLEKRKERINTCPYNIGKKASDCSSTTLDLMA</sequence>
<comment type="similarity">
    <text evidence="1 2">Belongs to the TIFY/JAZ family.</text>
</comment>
<dbReference type="GO" id="GO:0009611">
    <property type="term" value="P:response to wounding"/>
    <property type="evidence" value="ECO:0007669"/>
    <property type="project" value="UniProtKB-UniRule"/>
</dbReference>
<dbReference type="PANTHER" id="PTHR33077:SF90">
    <property type="entry name" value="PROTEIN TIFY 7"/>
    <property type="match status" value="1"/>
</dbReference>
<evidence type="ECO:0000259" key="3">
    <source>
        <dbReference type="PROSITE" id="PS51320"/>
    </source>
</evidence>
<dbReference type="AlphaFoldDB" id="A0A6J1GTJ5"/>
<comment type="domain">
    <text evidence="2">The jas domain is required for interaction with COI1.</text>
</comment>
<evidence type="ECO:0000256" key="2">
    <source>
        <dbReference type="RuleBase" id="RU369065"/>
    </source>
</evidence>
<accession>A0A6J1GTJ5</accession>
<gene>
    <name evidence="5" type="primary">LOC111457302</name>
</gene>
<dbReference type="GO" id="GO:0031347">
    <property type="term" value="P:regulation of defense response"/>
    <property type="evidence" value="ECO:0007669"/>
    <property type="project" value="UniProtKB-UniRule"/>
</dbReference>
<keyword evidence="2" id="KW-0539">Nucleus</keyword>
<evidence type="ECO:0000256" key="1">
    <source>
        <dbReference type="ARBA" id="ARBA00008614"/>
    </source>
</evidence>
<dbReference type="PANTHER" id="PTHR33077">
    <property type="entry name" value="PROTEIN TIFY 4A-RELATED-RELATED"/>
    <property type="match status" value="1"/>
</dbReference>
<reference evidence="5" key="1">
    <citation type="submission" date="2025-08" db="UniProtKB">
        <authorList>
            <consortium name="RefSeq"/>
        </authorList>
    </citation>
    <scope>IDENTIFICATION</scope>
    <source>
        <tissue evidence="5">Young leaves</tissue>
    </source>
</reference>
<keyword evidence="4" id="KW-1185">Reference proteome</keyword>
<dbReference type="Pfam" id="PF09425">
    <property type="entry name" value="Jas_motif"/>
    <property type="match status" value="1"/>
</dbReference>